<dbReference type="Pfam" id="PF14517">
    <property type="entry name" value="Tachylectin"/>
    <property type="match status" value="1"/>
</dbReference>
<gene>
    <name evidence="2" type="ORF">GCM10009807_28820</name>
</gene>
<sequence length="85" mass="8878">MSSPVVVGFGGWQAFSHLFAGQDATGQNRIYAVDRDGRLLSYGDAGTPGNVSSPVVVGFGGWQAFSHLFAGQDATGQNRIYAVAL</sequence>
<dbReference type="EMBL" id="BAAAPK010000001">
    <property type="protein sequence ID" value="GAA1683220.1"/>
    <property type="molecule type" value="Genomic_DNA"/>
</dbReference>
<dbReference type="Gene3D" id="2.115.10.10">
    <property type="entry name" value="Tachylectin 2"/>
    <property type="match status" value="1"/>
</dbReference>
<comment type="caution">
    <text evidence="2">The sequence shown here is derived from an EMBL/GenBank/DDBJ whole genome shotgun (WGS) entry which is preliminary data.</text>
</comment>
<protein>
    <recommendedName>
        <fullName evidence="1">Tachylectin 2 domain-containing protein</fullName>
    </recommendedName>
</protein>
<accession>A0ABN2H7T9</accession>
<name>A0ABN2H7T9_9MICO</name>
<dbReference type="Proteomes" id="UP001500596">
    <property type="component" value="Unassembled WGS sequence"/>
</dbReference>
<reference evidence="2 3" key="1">
    <citation type="journal article" date="2019" name="Int. J. Syst. Evol. Microbiol.">
        <title>The Global Catalogue of Microorganisms (GCM) 10K type strain sequencing project: providing services to taxonomists for standard genome sequencing and annotation.</title>
        <authorList>
            <consortium name="The Broad Institute Genomics Platform"/>
            <consortium name="The Broad Institute Genome Sequencing Center for Infectious Disease"/>
            <person name="Wu L."/>
            <person name="Ma J."/>
        </authorList>
    </citation>
    <scope>NUCLEOTIDE SEQUENCE [LARGE SCALE GENOMIC DNA]</scope>
    <source>
        <strain evidence="2 3">JCM 15575</strain>
    </source>
</reference>
<evidence type="ECO:0000313" key="2">
    <source>
        <dbReference type="EMBL" id="GAA1683220.1"/>
    </source>
</evidence>
<organism evidence="2 3">
    <name type="scientific">Microbacterium lacus</name>
    <dbReference type="NCBI Taxonomy" id="415217"/>
    <lineage>
        <taxon>Bacteria</taxon>
        <taxon>Bacillati</taxon>
        <taxon>Actinomycetota</taxon>
        <taxon>Actinomycetes</taxon>
        <taxon>Micrococcales</taxon>
        <taxon>Microbacteriaceae</taxon>
        <taxon>Microbacterium</taxon>
    </lineage>
</organism>
<dbReference type="InterPro" id="IPR023294">
    <property type="entry name" value="Tachylectin2"/>
</dbReference>
<proteinExistence type="predicted"/>
<evidence type="ECO:0000313" key="3">
    <source>
        <dbReference type="Proteomes" id="UP001500596"/>
    </source>
</evidence>
<feature type="domain" description="Tachylectin 2" evidence="1">
    <location>
        <begin position="5"/>
        <end position="74"/>
    </location>
</feature>
<evidence type="ECO:0000259" key="1">
    <source>
        <dbReference type="Pfam" id="PF14517"/>
    </source>
</evidence>
<keyword evidence="3" id="KW-1185">Reference proteome</keyword>